<organism evidence="1 2">
    <name type="scientific">Roseateles paludis</name>
    <dbReference type="NCBI Taxonomy" id="3145238"/>
    <lineage>
        <taxon>Bacteria</taxon>
        <taxon>Pseudomonadati</taxon>
        <taxon>Pseudomonadota</taxon>
        <taxon>Betaproteobacteria</taxon>
        <taxon>Burkholderiales</taxon>
        <taxon>Sphaerotilaceae</taxon>
        <taxon>Roseateles</taxon>
    </lineage>
</organism>
<accession>A0ABV0G1K3</accession>
<keyword evidence="2" id="KW-1185">Reference proteome</keyword>
<reference evidence="1 2" key="1">
    <citation type="submission" date="2024-05" db="EMBL/GenBank/DDBJ databases">
        <title>Roseateles sp. DJS-2-20 16S ribosomal RNA gene Genome sequencing and assembly.</title>
        <authorList>
            <person name="Woo H."/>
        </authorList>
    </citation>
    <scope>NUCLEOTIDE SEQUENCE [LARGE SCALE GENOMIC DNA]</scope>
    <source>
        <strain evidence="1 2">DJS-2-20</strain>
    </source>
</reference>
<gene>
    <name evidence="1" type="ORF">ABDJ85_08955</name>
</gene>
<dbReference type="EMBL" id="JBDPZD010000002">
    <property type="protein sequence ID" value="MEO3691595.1"/>
    <property type="molecule type" value="Genomic_DNA"/>
</dbReference>
<comment type="caution">
    <text evidence="1">The sequence shown here is derived from an EMBL/GenBank/DDBJ whole genome shotgun (WGS) entry which is preliminary data.</text>
</comment>
<evidence type="ECO:0000313" key="1">
    <source>
        <dbReference type="EMBL" id="MEO3691595.1"/>
    </source>
</evidence>
<dbReference type="Proteomes" id="UP001495147">
    <property type="component" value="Unassembled WGS sequence"/>
</dbReference>
<dbReference type="InterPro" id="IPR030824">
    <property type="entry name" value="CHP04562"/>
</dbReference>
<protein>
    <submittedName>
        <fullName evidence="1">TIGR04552 family protein</fullName>
    </submittedName>
</protein>
<dbReference type="NCBIfam" id="TIGR04552">
    <property type="entry name" value="TIGR04552 family protein"/>
    <property type="match status" value="1"/>
</dbReference>
<sequence length="389" mass="43973">MPALQASLKTHQRFSLNWSYLEAIAGGVSAIDLGSLALRQLSDAKQFAREYGYDLDQPAVRAYCARIHREAVDFVRQTFLAPEQHGEIPPEVADAADPLQLLLMASCRTHCVDARRLWACAVLKVMHGLFYIDSNLKLRHFEAIRQQVFDGLDAVLRCEGEQHWLTDGAVCLPLVHVEHKRNKSRHSILLKLLQKPEYVAADIHDHLGLRLTLNTRMECLLALDLLRRAHVVALTNLEVSRTRNSLLDLAVAKQVFKRYRALIDRASDYPLDLLRQMDLELAELCARRARTDSRHASNPHTASDFHSLQLTVRKMIHLPATELSPAIEGLLAEPPDVSFFFAFEIQLIDAASLAHSQDGESSHEAYKRRQVSTARRRVLGPELISRLQA</sequence>
<dbReference type="NCBIfam" id="TIGR04562">
    <property type="entry name" value="TIGR04552 family protein"/>
    <property type="match status" value="1"/>
</dbReference>
<evidence type="ECO:0000313" key="2">
    <source>
        <dbReference type="Proteomes" id="UP001495147"/>
    </source>
</evidence>
<proteinExistence type="predicted"/>
<dbReference type="RefSeq" id="WP_347704413.1">
    <property type="nucleotide sequence ID" value="NZ_JBDPZD010000002.1"/>
</dbReference>
<name>A0ABV0G1K3_9BURK</name>